<dbReference type="InterPro" id="IPR036761">
    <property type="entry name" value="TTHA0802/YceI-like_sf"/>
</dbReference>
<dbReference type="Proteomes" id="UP001221838">
    <property type="component" value="Unassembled WGS sequence"/>
</dbReference>
<dbReference type="PANTHER" id="PTHR34406">
    <property type="entry name" value="PROTEIN YCEI"/>
    <property type="match status" value="1"/>
</dbReference>
<evidence type="ECO:0000313" key="4">
    <source>
        <dbReference type="Proteomes" id="UP001221838"/>
    </source>
</evidence>
<reference evidence="3 4" key="1">
    <citation type="submission" date="2022-11" db="EMBL/GenBank/DDBJ databases">
        <title>Minimal conservation of predation-associated metabolite biosynthetic gene clusters underscores biosynthetic potential of Myxococcota including descriptions for ten novel species: Archangium lansinium sp. nov., Myxococcus landrumus sp. nov., Nannocystis bai.</title>
        <authorList>
            <person name="Ahearne A."/>
            <person name="Stevens C."/>
            <person name="Dowd S."/>
        </authorList>
    </citation>
    <scope>NUCLEOTIDE SEQUENCE [LARGE SCALE GENOMIC DNA]</scope>
    <source>
        <strain evidence="3 4">NCWAL01</strain>
    </source>
</reference>
<gene>
    <name evidence="3" type="ORF">POL68_15485</name>
</gene>
<feature type="chain" id="PRO_5045564712" evidence="1">
    <location>
        <begin position="23"/>
        <end position="208"/>
    </location>
</feature>
<feature type="domain" description="Lipid/polyisoprenoid-binding YceI-like" evidence="2">
    <location>
        <begin position="24"/>
        <end position="194"/>
    </location>
</feature>
<protein>
    <submittedName>
        <fullName evidence="3">YceI family protein</fullName>
    </submittedName>
</protein>
<name>A0ABT5D879_9BACT</name>
<evidence type="ECO:0000259" key="2">
    <source>
        <dbReference type="SMART" id="SM00867"/>
    </source>
</evidence>
<dbReference type="EMBL" id="JAQNDM010000002">
    <property type="protein sequence ID" value="MDC0709875.1"/>
    <property type="molecule type" value="Genomic_DNA"/>
</dbReference>
<comment type="caution">
    <text evidence="3">The sequence shown here is derived from an EMBL/GenBank/DDBJ whole genome shotgun (WGS) entry which is preliminary data.</text>
</comment>
<dbReference type="Gene3D" id="2.40.128.110">
    <property type="entry name" value="Lipid/polyisoprenoid-binding, YceI-like"/>
    <property type="match status" value="1"/>
</dbReference>
<dbReference type="PANTHER" id="PTHR34406:SF1">
    <property type="entry name" value="PROTEIN YCEI"/>
    <property type="match status" value="1"/>
</dbReference>
<dbReference type="Pfam" id="PF04264">
    <property type="entry name" value="YceI"/>
    <property type="match status" value="1"/>
</dbReference>
<dbReference type="RefSeq" id="WP_272138808.1">
    <property type="nucleotide sequence ID" value="NZ_JAQNDM010000002.1"/>
</dbReference>
<dbReference type="SUPFAM" id="SSF101874">
    <property type="entry name" value="YceI-like"/>
    <property type="match status" value="1"/>
</dbReference>
<keyword evidence="1" id="KW-0732">Signal</keyword>
<evidence type="ECO:0000256" key="1">
    <source>
        <dbReference type="SAM" id="SignalP"/>
    </source>
</evidence>
<accession>A0ABT5D879</accession>
<organism evidence="3 4">
    <name type="scientific">Stigmatella ashevillensis</name>
    <dbReference type="NCBI Taxonomy" id="2995309"/>
    <lineage>
        <taxon>Bacteria</taxon>
        <taxon>Pseudomonadati</taxon>
        <taxon>Myxococcota</taxon>
        <taxon>Myxococcia</taxon>
        <taxon>Myxococcales</taxon>
        <taxon>Cystobacterineae</taxon>
        <taxon>Archangiaceae</taxon>
        <taxon>Stigmatella</taxon>
    </lineage>
</organism>
<sequence length="208" mass="21943">MKMLLKSVITAAALAVPSIAAATTWDIDPAHSSAQFTVTHMLITKVKGEFGKVTGTVNLDDKDASKSTVAASIDTTTVNTNEADRDKHLKGPDFFDVEKYPAMTFKSTSVKAAGKSKFKIVGDLTLHGVTKPVTLDVESASTEVKDPWGGTRRGASATTKLNRKDFGLTWNKLLETGGAVVGDEVAVTLDLQLIKKAPAAAPAAQDAK</sequence>
<feature type="signal peptide" evidence="1">
    <location>
        <begin position="1"/>
        <end position="22"/>
    </location>
</feature>
<dbReference type="SMART" id="SM00867">
    <property type="entry name" value="YceI"/>
    <property type="match status" value="1"/>
</dbReference>
<proteinExistence type="predicted"/>
<keyword evidence="4" id="KW-1185">Reference proteome</keyword>
<dbReference type="InterPro" id="IPR007372">
    <property type="entry name" value="Lipid/polyisoprenoid-bd_YceI"/>
</dbReference>
<evidence type="ECO:0000313" key="3">
    <source>
        <dbReference type="EMBL" id="MDC0709875.1"/>
    </source>
</evidence>